<keyword evidence="2" id="KW-0808">Transferase</keyword>
<protein>
    <submittedName>
        <fullName evidence="8">G-type lectin S-receptor-like serine/threonine-protein kinase RKS1</fullName>
    </submittedName>
</protein>
<evidence type="ECO:0000256" key="3">
    <source>
        <dbReference type="ARBA" id="ARBA00022741"/>
    </source>
</evidence>
<evidence type="ECO:0000256" key="4">
    <source>
        <dbReference type="ARBA" id="ARBA00022777"/>
    </source>
</evidence>
<dbReference type="PANTHER" id="PTHR27002">
    <property type="entry name" value="RECEPTOR-LIKE SERINE/THREONINE-PROTEIN KINASE SD1-8"/>
    <property type="match status" value="1"/>
</dbReference>
<keyword evidence="7" id="KW-1185">Reference proteome</keyword>
<dbReference type="Gene3D" id="3.30.200.20">
    <property type="entry name" value="Phosphorylase Kinase, domain 1"/>
    <property type="match status" value="1"/>
</dbReference>
<dbReference type="SUPFAM" id="SSF56112">
    <property type="entry name" value="Protein kinase-like (PK-like)"/>
    <property type="match status" value="1"/>
</dbReference>
<evidence type="ECO:0000313" key="7">
    <source>
        <dbReference type="Proteomes" id="UP001652623"/>
    </source>
</evidence>
<evidence type="ECO:0000256" key="2">
    <source>
        <dbReference type="ARBA" id="ARBA00022679"/>
    </source>
</evidence>
<sequence>MCIMVLMIWCIIRKKRTNGRGRGSKMEDELELPLFDLAPIISATNNFSPQHMIRAGGYGPVFKLSNGQEIAVKRLSKDSGQGLKEFMNEVDLIAKLQHRNLVALLGCCIQGEERSLIYE</sequence>
<dbReference type="PROSITE" id="PS50011">
    <property type="entry name" value="PROTEIN_KINASE_DOM"/>
    <property type="match status" value="1"/>
</dbReference>
<dbReference type="InterPro" id="IPR001245">
    <property type="entry name" value="Ser-Thr/Tyr_kinase_cat_dom"/>
</dbReference>
<dbReference type="Pfam" id="PF07714">
    <property type="entry name" value="PK_Tyr_Ser-Thr"/>
    <property type="match status" value="1"/>
</dbReference>
<name>A0ABM3I3V5_ZIZJJ</name>
<feature type="domain" description="Protein kinase" evidence="6">
    <location>
        <begin position="47"/>
        <end position="119"/>
    </location>
</feature>
<dbReference type="Proteomes" id="UP001652623">
    <property type="component" value="Chromosome 1"/>
</dbReference>
<dbReference type="InterPro" id="IPR011009">
    <property type="entry name" value="Kinase-like_dom_sf"/>
</dbReference>
<organism evidence="7 8">
    <name type="scientific">Ziziphus jujuba</name>
    <name type="common">Chinese jujube</name>
    <name type="synonym">Ziziphus sativa</name>
    <dbReference type="NCBI Taxonomy" id="326968"/>
    <lineage>
        <taxon>Eukaryota</taxon>
        <taxon>Viridiplantae</taxon>
        <taxon>Streptophyta</taxon>
        <taxon>Embryophyta</taxon>
        <taxon>Tracheophyta</taxon>
        <taxon>Spermatophyta</taxon>
        <taxon>Magnoliopsida</taxon>
        <taxon>eudicotyledons</taxon>
        <taxon>Gunneridae</taxon>
        <taxon>Pentapetalae</taxon>
        <taxon>rosids</taxon>
        <taxon>fabids</taxon>
        <taxon>Rosales</taxon>
        <taxon>Rhamnaceae</taxon>
        <taxon>Paliureae</taxon>
        <taxon>Ziziphus</taxon>
    </lineage>
</organism>
<dbReference type="InterPro" id="IPR000719">
    <property type="entry name" value="Prot_kinase_dom"/>
</dbReference>
<evidence type="ECO:0000256" key="1">
    <source>
        <dbReference type="ARBA" id="ARBA00022527"/>
    </source>
</evidence>
<dbReference type="GeneID" id="107430562"/>
<dbReference type="PANTHER" id="PTHR27002:SF181">
    <property type="entry name" value="RECEPTOR-LIKE SERINE_THREONINE-PROTEIN KINASE"/>
    <property type="match status" value="1"/>
</dbReference>
<evidence type="ECO:0000256" key="5">
    <source>
        <dbReference type="ARBA" id="ARBA00022840"/>
    </source>
</evidence>
<keyword evidence="3" id="KW-0547">Nucleotide-binding</keyword>
<evidence type="ECO:0000313" key="8">
    <source>
        <dbReference type="RefSeq" id="XP_048320101.2"/>
    </source>
</evidence>
<reference evidence="8" key="1">
    <citation type="submission" date="2025-08" db="UniProtKB">
        <authorList>
            <consortium name="RefSeq"/>
        </authorList>
    </citation>
    <scope>IDENTIFICATION</scope>
    <source>
        <tissue evidence="8">Seedling</tissue>
    </source>
</reference>
<proteinExistence type="predicted"/>
<keyword evidence="1" id="KW-0723">Serine/threonine-protein kinase</keyword>
<evidence type="ECO:0000259" key="6">
    <source>
        <dbReference type="PROSITE" id="PS50011"/>
    </source>
</evidence>
<accession>A0ABM3I3V5</accession>
<gene>
    <name evidence="8" type="primary">LOC107430562</name>
</gene>
<keyword evidence="5" id="KW-0067">ATP-binding</keyword>
<dbReference type="RefSeq" id="XP_048320101.2">
    <property type="nucleotide sequence ID" value="XM_048464144.2"/>
</dbReference>
<keyword evidence="4" id="KW-0418">Kinase</keyword>